<proteinExistence type="predicted"/>
<comment type="caution">
    <text evidence="1">The sequence shown here is derived from an EMBL/GenBank/DDBJ whole genome shotgun (WGS) entry which is preliminary data.</text>
</comment>
<gene>
    <name evidence="1" type="ORF">ACFFGT_26130</name>
</gene>
<sequence>MVKAANDLIKYIQQHKGASFKRKDEIAKMALEDNTTIRES</sequence>
<protein>
    <submittedName>
        <fullName evidence="1">Uncharacterized protein</fullName>
    </submittedName>
</protein>
<name>A0ABV6LE22_9SPHI</name>
<organism evidence="1 2">
    <name type="scientific">Mucilaginibacter angelicae</name>
    <dbReference type="NCBI Taxonomy" id="869718"/>
    <lineage>
        <taxon>Bacteria</taxon>
        <taxon>Pseudomonadati</taxon>
        <taxon>Bacteroidota</taxon>
        <taxon>Sphingobacteriia</taxon>
        <taxon>Sphingobacteriales</taxon>
        <taxon>Sphingobacteriaceae</taxon>
        <taxon>Mucilaginibacter</taxon>
    </lineage>
</organism>
<dbReference type="Proteomes" id="UP001589828">
    <property type="component" value="Unassembled WGS sequence"/>
</dbReference>
<evidence type="ECO:0000313" key="1">
    <source>
        <dbReference type="EMBL" id="MFC0517718.1"/>
    </source>
</evidence>
<keyword evidence="2" id="KW-1185">Reference proteome</keyword>
<evidence type="ECO:0000313" key="2">
    <source>
        <dbReference type="Proteomes" id="UP001589828"/>
    </source>
</evidence>
<dbReference type="RefSeq" id="WP_377025456.1">
    <property type="nucleotide sequence ID" value="NZ_JBHLTS010000075.1"/>
</dbReference>
<dbReference type="EMBL" id="JBHLTS010000075">
    <property type="protein sequence ID" value="MFC0517718.1"/>
    <property type="molecule type" value="Genomic_DNA"/>
</dbReference>
<accession>A0ABV6LE22</accession>
<reference evidence="1 2" key="1">
    <citation type="submission" date="2024-09" db="EMBL/GenBank/DDBJ databases">
        <authorList>
            <person name="Sun Q."/>
            <person name="Mori K."/>
        </authorList>
    </citation>
    <scope>NUCLEOTIDE SEQUENCE [LARGE SCALE GENOMIC DNA]</scope>
    <source>
        <strain evidence="1 2">NCAIM B.02415</strain>
    </source>
</reference>